<dbReference type="PANTHER" id="PTHR33784:SF26">
    <property type="entry name" value="F-BOX DOMAIN-CONTAINING PROTEIN"/>
    <property type="match status" value="1"/>
</dbReference>
<dbReference type="InterPro" id="IPR012340">
    <property type="entry name" value="NA-bd_OB-fold"/>
</dbReference>
<dbReference type="PANTHER" id="PTHR33784">
    <property type="entry name" value="OS05G0482100 PROTEIN"/>
    <property type="match status" value="1"/>
</dbReference>
<evidence type="ECO:0000313" key="2">
    <source>
        <dbReference type="Proteomes" id="UP000712600"/>
    </source>
</evidence>
<name>A0A8S9MQT7_BRACR</name>
<sequence length="461" mass="51326">MANFNFASLPPSMLHKILSKVATTSIRDFGCARVSFPGFNAVGREDYFYKSADLIFFNDWLDQVNAVRTFRLKCYQLGNPEAIYLRVSSENLPSPGPAESEFRFRVIRFWEARNIAKAGAFIGIDLLLIDEHETVMQGFISSLRAPTYLPHVKAGATYILQNFYAAKSKEIYCFADQSLIVSFSNSSVLKPLDDIRLSFAAVRFRFHAYEDIQANFGLRGDLYDVVGHLRLMNGQETSKDFYKKSTSSEDTSNVILVTTVNPERLGGSFDCIATIDDVERDSAWYYIAIACIGCQSKTIKGPYSLMCAKCGNTNVAGEQGRELTGKNAVELFNNYFEANQELVVAHEMSAPPFPPLPQALIDTIGQTHKFRVKANQELVVAHEMSAPPFPPLPQALIDTIEVLPPVPTPTEIPLDAGEEVDVLFGSVVCASFKDCGFVADERNESTNNKKTNHRRLSVLNM</sequence>
<comment type="caution">
    <text evidence="1">The sequence shown here is derived from an EMBL/GenBank/DDBJ whole genome shotgun (WGS) entry which is preliminary data.</text>
</comment>
<dbReference type="AlphaFoldDB" id="A0A8S9MQT7"/>
<dbReference type="Proteomes" id="UP000712600">
    <property type="component" value="Unassembled WGS sequence"/>
</dbReference>
<dbReference type="InterPro" id="IPR040338">
    <property type="entry name" value="At1g67623-like"/>
</dbReference>
<evidence type="ECO:0000313" key="1">
    <source>
        <dbReference type="EMBL" id="KAF3485721.1"/>
    </source>
</evidence>
<accession>A0A8S9MQT7</accession>
<dbReference type="CDD" id="cd04480">
    <property type="entry name" value="RPA1_DBD_A_like"/>
    <property type="match status" value="1"/>
</dbReference>
<evidence type="ECO:0008006" key="3">
    <source>
        <dbReference type="Google" id="ProtNLM"/>
    </source>
</evidence>
<gene>
    <name evidence="1" type="ORF">F2Q69_00052210</name>
</gene>
<reference evidence="1" key="1">
    <citation type="submission" date="2019-12" db="EMBL/GenBank/DDBJ databases">
        <title>Genome sequencing and annotation of Brassica cretica.</title>
        <authorList>
            <person name="Studholme D.J."/>
            <person name="Sarris P."/>
        </authorList>
    </citation>
    <scope>NUCLEOTIDE SEQUENCE</scope>
    <source>
        <strain evidence="1">PFS-109/04</strain>
        <tissue evidence="1">Leaf</tissue>
    </source>
</reference>
<dbReference type="SUPFAM" id="SSF50249">
    <property type="entry name" value="Nucleic acid-binding proteins"/>
    <property type="match status" value="1"/>
</dbReference>
<dbReference type="Gene3D" id="2.40.50.140">
    <property type="entry name" value="Nucleic acid-binding proteins"/>
    <property type="match status" value="2"/>
</dbReference>
<proteinExistence type="predicted"/>
<dbReference type="EMBL" id="QGKX02002183">
    <property type="protein sequence ID" value="KAF3485721.1"/>
    <property type="molecule type" value="Genomic_DNA"/>
</dbReference>
<protein>
    <recommendedName>
        <fullName evidence="3">Replication factor A C-terminal domain-containing protein</fullName>
    </recommendedName>
</protein>
<organism evidence="1 2">
    <name type="scientific">Brassica cretica</name>
    <name type="common">Mustard</name>
    <dbReference type="NCBI Taxonomy" id="69181"/>
    <lineage>
        <taxon>Eukaryota</taxon>
        <taxon>Viridiplantae</taxon>
        <taxon>Streptophyta</taxon>
        <taxon>Embryophyta</taxon>
        <taxon>Tracheophyta</taxon>
        <taxon>Spermatophyta</taxon>
        <taxon>Magnoliopsida</taxon>
        <taxon>eudicotyledons</taxon>
        <taxon>Gunneridae</taxon>
        <taxon>Pentapetalae</taxon>
        <taxon>rosids</taxon>
        <taxon>malvids</taxon>
        <taxon>Brassicales</taxon>
        <taxon>Brassicaceae</taxon>
        <taxon>Brassiceae</taxon>
        <taxon>Brassica</taxon>
    </lineage>
</organism>